<name>A0A8J4A606_9ACTN</name>
<dbReference type="Pfam" id="PF21997">
    <property type="entry name" value="DUF6928"/>
    <property type="match status" value="1"/>
</dbReference>
<accession>A0A8J4A606</accession>
<proteinExistence type="predicted"/>
<evidence type="ECO:0000313" key="2">
    <source>
        <dbReference type="Proteomes" id="UP000635606"/>
    </source>
</evidence>
<sequence length="210" mass="22655">MGAKDWMLVYAGGEVRPILRAVPTLDRDATRALVARLYPDASIVDLGDGDLGGNANPTGGEVYAGCFPGLTIVCTPDAGLDHPSTLDRRFRAEARGRTLYLHAMHSVVDWFAYAVWAPDGELRRSLSLSPESGILENVGAPLAFEAPYWAGERAVDPADSGYPLPFHPLELAEDALRALFGFTYEGSWLDDDPEPEEIVLAGFAVRSAHG</sequence>
<gene>
    <name evidence="1" type="ORF">Voc01_083780</name>
</gene>
<dbReference type="Proteomes" id="UP000635606">
    <property type="component" value="Unassembled WGS sequence"/>
</dbReference>
<dbReference type="InterPro" id="IPR053847">
    <property type="entry name" value="DUF6928"/>
</dbReference>
<organism evidence="1 2">
    <name type="scientific">Virgisporangium ochraceum</name>
    <dbReference type="NCBI Taxonomy" id="65505"/>
    <lineage>
        <taxon>Bacteria</taxon>
        <taxon>Bacillati</taxon>
        <taxon>Actinomycetota</taxon>
        <taxon>Actinomycetes</taxon>
        <taxon>Micromonosporales</taxon>
        <taxon>Micromonosporaceae</taxon>
        <taxon>Virgisporangium</taxon>
    </lineage>
</organism>
<dbReference type="EMBL" id="BOPH01000115">
    <property type="protein sequence ID" value="GIJ73461.1"/>
    <property type="molecule type" value="Genomic_DNA"/>
</dbReference>
<reference evidence="1" key="1">
    <citation type="submission" date="2021-01" db="EMBL/GenBank/DDBJ databases">
        <title>Whole genome shotgun sequence of Virgisporangium ochraceum NBRC 16418.</title>
        <authorList>
            <person name="Komaki H."/>
            <person name="Tamura T."/>
        </authorList>
    </citation>
    <scope>NUCLEOTIDE SEQUENCE</scope>
    <source>
        <strain evidence="1">NBRC 16418</strain>
    </source>
</reference>
<comment type="caution">
    <text evidence="1">The sequence shown here is derived from an EMBL/GenBank/DDBJ whole genome shotgun (WGS) entry which is preliminary data.</text>
</comment>
<dbReference type="AlphaFoldDB" id="A0A8J4A606"/>
<evidence type="ECO:0000313" key="1">
    <source>
        <dbReference type="EMBL" id="GIJ73461.1"/>
    </source>
</evidence>
<keyword evidence="2" id="KW-1185">Reference proteome</keyword>
<protein>
    <submittedName>
        <fullName evidence="1">Uncharacterized protein</fullName>
    </submittedName>
</protein>
<dbReference type="RefSeq" id="WP_203933285.1">
    <property type="nucleotide sequence ID" value="NZ_BOPH01000115.1"/>
</dbReference>